<dbReference type="Gene3D" id="1.10.600.10">
    <property type="entry name" value="Farnesyl Diphosphate Synthase"/>
    <property type="match status" value="1"/>
</dbReference>
<organism evidence="7 8">
    <name type="scientific">Lysinibacillus sphaericus</name>
    <name type="common">Bacillus sphaericus</name>
    <dbReference type="NCBI Taxonomy" id="1421"/>
    <lineage>
        <taxon>Bacteria</taxon>
        <taxon>Bacillati</taxon>
        <taxon>Bacillota</taxon>
        <taxon>Bacilli</taxon>
        <taxon>Bacillales</taxon>
        <taxon>Bacillaceae</taxon>
        <taxon>Lysinibacillus</taxon>
    </lineage>
</organism>
<dbReference type="RefSeq" id="WP_103976587.1">
    <property type="nucleotide sequence ID" value="NZ_PGLV01000001.1"/>
</dbReference>
<dbReference type="InterPro" id="IPR033965">
    <property type="entry name" value="ComQ"/>
</dbReference>
<dbReference type="InterPro" id="IPR000092">
    <property type="entry name" value="Polyprenyl_synt"/>
</dbReference>
<gene>
    <name evidence="7" type="ORF">LYSIN_01255</name>
</gene>
<dbReference type="SFLD" id="SFLDS00005">
    <property type="entry name" value="Isoprenoid_Synthase_Type_I"/>
    <property type="match status" value="1"/>
</dbReference>
<reference evidence="7 8" key="1">
    <citation type="submission" date="2017-11" db="EMBL/GenBank/DDBJ databases">
        <title>Genome sequence of Lysinibacillus sphaericus, a lignin-degrading bacteria isolated from municipal solid waste soil.</title>
        <authorList>
            <person name="Persinoti G.F."/>
            <person name="Paixao D.A."/>
            <person name="Bugg T.D."/>
            <person name="Squina F.M."/>
        </authorList>
    </citation>
    <scope>NUCLEOTIDE SEQUENCE [LARGE SCALE GENOMIC DNA]</scope>
    <source>
        <strain evidence="7 8">A1</strain>
    </source>
</reference>
<evidence type="ECO:0000256" key="4">
    <source>
        <dbReference type="ARBA" id="ARBA00022723"/>
    </source>
</evidence>
<evidence type="ECO:0000256" key="3">
    <source>
        <dbReference type="ARBA" id="ARBA00022679"/>
    </source>
</evidence>
<protein>
    <submittedName>
        <fullName evidence="7">Uncharacterized protein</fullName>
    </submittedName>
</protein>
<comment type="caution">
    <text evidence="7">The sequence shown here is derived from an EMBL/GenBank/DDBJ whole genome shotgun (WGS) entry which is preliminary data.</text>
</comment>
<dbReference type="AlphaFoldDB" id="A0A2S5D0D5"/>
<dbReference type="PANTHER" id="PTHR12001">
    <property type="entry name" value="GERANYLGERANYL PYROPHOSPHATE SYNTHASE"/>
    <property type="match status" value="1"/>
</dbReference>
<sequence>MSLNVNNRLYSTMVDILEKYVTNKDMKTQLYEFIDFKKDEGYLFGELVILHYVIYNNKLENQIFKVAAAIELLILSFDILDDIEDQDNFSSPWVQHQNLSLNISSYLLFLCQLIIKESDFKHKYIALELVVTKALRAIEGQHIDLLNKISCEDRYMDMVVLKSGSLTELACLIGTFLANPDKATEVQFYGSHIGVIGQIQNDMEGMKRWDGKNDLLNKKWTLPILYLLAVEQNHPVIEKIQNYYNGKIEKHEILKLSKVIDSLLEETGAFLYSKVTQQLYRNKAESSIMSLSINKKYKEALLKYI</sequence>
<dbReference type="InterPro" id="IPR008949">
    <property type="entry name" value="Isoprenoid_synthase_dom_sf"/>
</dbReference>
<keyword evidence="5" id="KW-0460">Magnesium</keyword>
<keyword evidence="3 6" id="KW-0808">Transferase</keyword>
<dbReference type="Proteomes" id="UP000237319">
    <property type="component" value="Unassembled WGS sequence"/>
</dbReference>
<comment type="cofactor">
    <cofactor evidence="1">
        <name>Mg(2+)</name>
        <dbReference type="ChEBI" id="CHEBI:18420"/>
    </cofactor>
</comment>
<evidence type="ECO:0000256" key="5">
    <source>
        <dbReference type="ARBA" id="ARBA00022842"/>
    </source>
</evidence>
<evidence type="ECO:0000256" key="2">
    <source>
        <dbReference type="ARBA" id="ARBA00006706"/>
    </source>
</evidence>
<dbReference type="GO" id="GO:0008299">
    <property type="term" value="P:isoprenoid biosynthetic process"/>
    <property type="evidence" value="ECO:0007669"/>
    <property type="project" value="InterPro"/>
</dbReference>
<name>A0A2S5D0D5_LYSSH</name>
<comment type="similarity">
    <text evidence="2 6">Belongs to the FPP/GGPP synthase family.</text>
</comment>
<dbReference type="EMBL" id="PGLV01000001">
    <property type="protein sequence ID" value="POZ56472.1"/>
    <property type="molecule type" value="Genomic_DNA"/>
</dbReference>
<evidence type="ECO:0000313" key="7">
    <source>
        <dbReference type="EMBL" id="POZ56472.1"/>
    </source>
</evidence>
<evidence type="ECO:0000256" key="1">
    <source>
        <dbReference type="ARBA" id="ARBA00001946"/>
    </source>
</evidence>
<keyword evidence="4" id="KW-0479">Metal-binding</keyword>
<keyword evidence="8" id="KW-1185">Reference proteome</keyword>
<dbReference type="CDD" id="cd00867">
    <property type="entry name" value="Trans_IPPS"/>
    <property type="match status" value="1"/>
</dbReference>
<dbReference type="SUPFAM" id="SSF48576">
    <property type="entry name" value="Terpenoid synthases"/>
    <property type="match status" value="1"/>
</dbReference>
<accession>A0A2S5D0D5</accession>
<dbReference type="GO" id="GO:0004659">
    <property type="term" value="F:prenyltransferase activity"/>
    <property type="evidence" value="ECO:0007669"/>
    <property type="project" value="InterPro"/>
</dbReference>
<dbReference type="PANTHER" id="PTHR12001:SF69">
    <property type="entry name" value="ALL TRANS-POLYPRENYL-DIPHOSPHATE SYNTHASE PDSS1"/>
    <property type="match status" value="1"/>
</dbReference>
<dbReference type="SFLD" id="SFLDG01211">
    <property type="entry name" value="Competence_Regulatory_Protein"/>
    <property type="match status" value="1"/>
</dbReference>
<evidence type="ECO:0000313" key="8">
    <source>
        <dbReference type="Proteomes" id="UP000237319"/>
    </source>
</evidence>
<dbReference type="GO" id="GO:0046872">
    <property type="term" value="F:metal ion binding"/>
    <property type="evidence" value="ECO:0007669"/>
    <property type="project" value="UniProtKB-KW"/>
</dbReference>
<proteinExistence type="inferred from homology"/>
<evidence type="ECO:0000256" key="6">
    <source>
        <dbReference type="RuleBase" id="RU004466"/>
    </source>
</evidence>
<dbReference type="Pfam" id="PF00348">
    <property type="entry name" value="polyprenyl_synt"/>
    <property type="match status" value="1"/>
</dbReference>